<keyword evidence="1" id="KW-1133">Transmembrane helix</keyword>
<keyword evidence="1" id="KW-0472">Membrane</keyword>
<dbReference type="Proteomes" id="UP001589776">
    <property type="component" value="Unassembled WGS sequence"/>
</dbReference>
<protein>
    <submittedName>
        <fullName evidence="2">Uncharacterized protein</fullName>
    </submittedName>
</protein>
<keyword evidence="3" id="KW-1185">Reference proteome</keyword>
<keyword evidence="1" id="KW-0812">Transmembrane</keyword>
<proteinExistence type="predicted"/>
<accession>A0ABV6DIE3</accession>
<organism evidence="2 3">
    <name type="scientific">Paenibacillus chartarius</name>
    <dbReference type="NCBI Taxonomy" id="747481"/>
    <lineage>
        <taxon>Bacteria</taxon>
        <taxon>Bacillati</taxon>
        <taxon>Bacillota</taxon>
        <taxon>Bacilli</taxon>
        <taxon>Bacillales</taxon>
        <taxon>Paenibacillaceae</taxon>
        <taxon>Paenibacillus</taxon>
    </lineage>
</organism>
<reference evidence="2 3" key="1">
    <citation type="submission" date="2024-09" db="EMBL/GenBank/DDBJ databases">
        <authorList>
            <person name="Sun Q."/>
            <person name="Mori K."/>
        </authorList>
    </citation>
    <scope>NUCLEOTIDE SEQUENCE [LARGE SCALE GENOMIC DNA]</scope>
    <source>
        <strain evidence="2 3">CCM 7759</strain>
    </source>
</reference>
<name>A0ABV6DIE3_9BACL</name>
<sequence>MNVQILQWGLFSFMLGLILSLPLAAVHYQSSPQWTKIFTNPRKLKSAHLDFFTQAFAAAFVYLLEYAQHAAFPLYIIVPLIFGTVCNPLLLLIEATPIHRRGSGRILYLLLRSVSPVALLFAWASIAWVVLPASLILLLSAFVLAGAILILRYRRKG</sequence>
<feature type="transmembrane region" description="Helical" evidence="1">
    <location>
        <begin position="47"/>
        <end position="64"/>
    </location>
</feature>
<dbReference type="EMBL" id="JBHLWN010000030">
    <property type="protein sequence ID" value="MFC0212416.1"/>
    <property type="molecule type" value="Genomic_DNA"/>
</dbReference>
<evidence type="ECO:0000313" key="3">
    <source>
        <dbReference type="Proteomes" id="UP001589776"/>
    </source>
</evidence>
<evidence type="ECO:0000313" key="2">
    <source>
        <dbReference type="EMBL" id="MFC0212416.1"/>
    </source>
</evidence>
<evidence type="ECO:0000256" key="1">
    <source>
        <dbReference type="SAM" id="Phobius"/>
    </source>
</evidence>
<feature type="transmembrane region" description="Helical" evidence="1">
    <location>
        <begin position="105"/>
        <end position="124"/>
    </location>
</feature>
<feature type="transmembrane region" description="Helical" evidence="1">
    <location>
        <begin position="70"/>
        <end position="93"/>
    </location>
</feature>
<feature type="transmembrane region" description="Helical" evidence="1">
    <location>
        <begin position="130"/>
        <end position="151"/>
    </location>
</feature>
<gene>
    <name evidence="2" type="ORF">ACFFK0_08070</name>
</gene>
<comment type="caution">
    <text evidence="2">The sequence shown here is derived from an EMBL/GenBank/DDBJ whole genome shotgun (WGS) entry which is preliminary data.</text>
</comment>
<feature type="transmembrane region" description="Helical" evidence="1">
    <location>
        <begin position="6"/>
        <end position="26"/>
    </location>
</feature>
<dbReference type="RefSeq" id="WP_377469575.1">
    <property type="nucleotide sequence ID" value="NZ_JBHLWN010000030.1"/>
</dbReference>